<evidence type="ECO:0000313" key="5">
    <source>
        <dbReference type="EMBL" id="PMC58215.1"/>
    </source>
</evidence>
<dbReference type="Gene3D" id="2.40.50.140">
    <property type="entry name" value="Nucleic acid-binding proteins"/>
    <property type="match status" value="1"/>
</dbReference>
<feature type="domain" description="S1 motif" evidence="4">
    <location>
        <begin position="9"/>
        <end position="78"/>
    </location>
</feature>
<dbReference type="AlphaFoldDB" id="A0A2N6SMB9"/>
<dbReference type="GO" id="GO:0003735">
    <property type="term" value="F:structural constituent of ribosome"/>
    <property type="evidence" value="ECO:0007669"/>
    <property type="project" value="TreeGrafter"/>
</dbReference>
<dbReference type="InterPro" id="IPR050437">
    <property type="entry name" value="Ribos_protein_bS1-like"/>
</dbReference>
<keyword evidence="6" id="KW-1185">Reference proteome</keyword>
<dbReference type="OrthoDB" id="9810507at2"/>
<organism evidence="5 6">
    <name type="scientific">Dolosicoccus paucivorans</name>
    <dbReference type="NCBI Taxonomy" id="84521"/>
    <lineage>
        <taxon>Bacteria</taxon>
        <taxon>Bacillati</taxon>
        <taxon>Bacillota</taxon>
        <taxon>Bacilli</taxon>
        <taxon>Lactobacillales</taxon>
        <taxon>Aerococcaceae</taxon>
        <taxon>Dolosicoccus</taxon>
    </lineage>
</organism>
<evidence type="ECO:0000259" key="4">
    <source>
        <dbReference type="PROSITE" id="PS50126"/>
    </source>
</evidence>
<dbReference type="InterPro" id="IPR003029">
    <property type="entry name" value="S1_domain"/>
</dbReference>
<dbReference type="SUPFAM" id="SSF50249">
    <property type="entry name" value="Nucleic acid-binding proteins"/>
    <property type="match status" value="1"/>
</dbReference>
<dbReference type="PANTHER" id="PTHR10724:SF7">
    <property type="entry name" value="SMALL RIBOSOMAL SUBUNIT PROTEIN BS1C"/>
    <property type="match status" value="1"/>
</dbReference>
<dbReference type="GO" id="GO:0006412">
    <property type="term" value="P:translation"/>
    <property type="evidence" value="ECO:0007669"/>
    <property type="project" value="TreeGrafter"/>
</dbReference>
<accession>A0A2N6SMB9</accession>
<keyword evidence="3" id="KW-0687">Ribonucleoprotein</keyword>
<dbReference type="EMBL" id="PNHE01000020">
    <property type="protein sequence ID" value="PMC58215.1"/>
    <property type="molecule type" value="Genomic_DNA"/>
</dbReference>
<gene>
    <name evidence="5" type="ORF">CJ205_05335</name>
</gene>
<evidence type="ECO:0000256" key="1">
    <source>
        <dbReference type="ARBA" id="ARBA00006767"/>
    </source>
</evidence>
<evidence type="ECO:0000313" key="6">
    <source>
        <dbReference type="Proteomes" id="UP000235682"/>
    </source>
</evidence>
<dbReference type="Pfam" id="PF00575">
    <property type="entry name" value="S1"/>
    <property type="match status" value="1"/>
</dbReference>
<dbReference type="InterPro" id="IPR012340">
    <property type="entry name" value="NA-bd_OB-fold"/>
</dbReference>
<evidence type="ECO:0000256" key="3">
    <source>
        <dbReference type="ARBA" id="ARBA00023274"/>
    </source>
</evidence>
<dbReference type="SMART" id="SM00316">
    <property type="entry name" value="S1"/>
    <property type="match status" value="1"/>
</dbReference>
<dbReference type="NCBIfam" id="NF040579">
    <property type="entry name" value="S1_dom_CvfD"/>
    <property type="match status" value="1"/>
</dbReference>
<dbReference type="GO" id="GO:0005840">
    <property type="term" value="C:ribosome"/>
    <property type="evidence" value="ECO:0007669"/>
    <property type="project" value="UniProtKB-KW"/>
</dbReference>
<dbReference type="PROSITE" id="PS50126">
    <property type="entry name" value="S1"/>
    <property type="match status" value="1"/>
</dbReference>
<evidence type="ECO:0000256" key="2">
    <source>
        <dbReference type="ARBA" id="ARBA00022980"/>
    </source>
</evidence>
<protein>
    <submittedName>
        <fullName evidence="5">General stress protein</fullName>
    </submittedName>
</protein>
<dbReference type="GO" id="GO:1990904">
    <property type="term" value="C:ribonucleoprotein complex"/>
    <property type="evidence" value="ECO:0007669"/>
    <property type="project" value="UniProtKB-KW"/>
</dbReference>
<dbReference type="PANTHER" id="PTHR10724">
    <property type="entry name" value="30S RIBOSOMAL PROTEIN S1"/>
    <property type="match status" value="1"/>
</dbReference>
<keyword evidence="2" id="KW-0689">Ribosomal protein</keyword>
<sequence length="135" mass="15511">MLKSSFKIGDIVEGEVTGIQHYGIFVKLSDKEQGLIHISECDHGYITHLDQIAKVGERLKVQVIDIDEYTHKISLSLRTLHPLNVPPFPAKLKRKKYRSLPKIGFSSIRKIMPHWIKEGLHSVEIDEANLFKKKK</sequence>
<name>A0A2N6SMB9_9LACT</name>
<proteinExistence type="inferred from homology"/>
<comment type="caution">
    <text evidence="5">The sequence shown here is derived from an EMBL/GenBank/DDBJ whole genome shotgun (WGS) entry which is preliminary data.</text>
</comment>
<dbReference type="STRING" id="84521.SAMN04487994_101135"/>
<reference evidence="5 6" key="1">
    <citation type="submission" date="2017-09" db="EMBL/GenBank/DDBJ databases">
        <title>Bacterial strain isolated from the female urinary microbiota.</title>
        <authorList>
            <person name="Thomas-White K."/>
            <person name="Kumar N."/>
            <person name="Forster S."/>
            <person name="Putonti C."/>
            <person name="Lawley T."/>
            <person name="Wolfe A.J."/>
        </authorList>
    </citation>
    <scope>NUCLEOTIDE SEQUENCE [LARGE SCALE GENOMIC DNA]</scope>
    <source>
        <strain evidence="5 6">UMB0852</strain>
    </source>
</reference>
<comment type="similarity">
    <text evidence="1">Belongs to the bacterial ribosomal protein bS1 family.</text>
</comment>
<dbReference type="Proteomes" id="UP000235682">
    <property type="component" value="Unassembled WGS sequence"/>
</dbReference>
<dbReference type="GO" id="GO:0003729">
    <property type="term" value="F:mRNA binding"/>
    <property type="evidence" value="ECO:0007669"/>
    <property type="project" value="TreeGrafter"/>
</dbReference>